<dbReference type="STRING" id="545695.TREAZ_0804"/>
<evidence type="ECO:0000313" key="1">
    <source>
        <dbReference type="EMBL" id="AEF80276.1"/>
    </source>
</evidence>
<proteinExistence type="predicted"/>
<name>F5Y9M7_LEAAZ</name>
<evidence type="ECO:0000313" key="2">
    <source>
        <dbReference type="Proteomes" id="UP000009222"/>
    </source>
</evidence>
<dbReference type="RefSeq" id="WP_015711166.1">
    <property type="nucleotide sequence ID" value="NC_015577.1"/>
</dbReference>
<organism evidence="1 2">
    <name type="scientific">Leadbettera azotonutricia (strain ATCC BAA-888 / DSM 13862 / ZAS-9)</name>
    <name type="common">Treponema azotonutricium</name>
    <dbReference type="NCBI Taxonomy" id="545695"/>
    <lineage>
        <taxon>Bacteria</taxon>
        <taxon>Pseudomonadati</taxon>
        <taxon>Spirochaetota</taxon>
        <taxon>Spirochaetia</taxon>
        <taxon>Spirochaetales</taxon>
        <taxon>Breznakiellaceae</taxon>
        <taxon>Leadbettera</taxon>
    </lineage>
</organism>
<reference evidence="2" key="1">
    <citation type="submission" date="2009-12" db="EMBL/GenBank/DDBJ databases">
        <title>Complete sequence of Treponema azotonutricium strain ZAS-9.</title>
        <authorList>
            <person name="Tetu S.G."/>
            <person name="Matson E."/>
            <person name="Ren Q."/>
            <person name="Seshadri R."/>
            <person name="Elbourne L."/>
            <person name="Hassan K.A."/>
            <person name="Durkin A."/>
            <person name="Radune D."/>
            <person name="Mohamoud Y."/>
            <person name="Shay R."/>
            <person name="Jin S."/>
            <person name="Zhang X."/>
            <person name="Lucey K."/>
            <person name="Ballor N.R."/>
            <person name="Ottesen E."/>
            <person name="Rosenthal R."/>
            <person name="Allen A."/>
            <person name="Leadbetter J.R."/>
            <person name="Paulsen I.T."/>
        </authorList>
    </citation>
    <scope>NUCLEOTIDE SEQUENCE [LARGE SCALE GENOMIC DNA]</scope>
    <source>
        <strain evidence="2">ATCC BAA-888 / DSM 13862 / ZAS-9</strain>
    </source>
</reference>
<dbReference type="Gene3D" id="2.30.30.350">
    <property type="entry name" value="mobile metagenome of vibrio cholerae. Integron cassette protein vch_cass4"/>
    <property type="match status" value="1"/>
</dbReference>
<dbReference type="Proteomes" id="UP000009222">
    <property type="component" value="Chromosome"/>
</dbReference>
<dbReference type="InParanoid" id="F5Y9M7"/>
<reference evidence="1 2" key="2">
    <citation type="journal article" date="2011" name="ISME J.">
        <title>RNA-seq reveals cooperative metabolic interactions between two termite-gut spirochete species in co-culture.</title>
        <authorList>
            <person name="Rosenthal A.Z."/>
            <person name="Matson E.G."/>
            <person name="Eldar A."/>
            <person name="Leadbetter J.R."/>
        </authorList>
    </citation>
    <scope>NUCLEOTIDE SEQUENCE [LARGE SCALE GENOMIC DNA]</scope>
    <source>
        <strain evidence="2">ATCC BAA-888 / DSM 13862 / ZAS-9</strain>
    </source>
</reference>
<dbReference type="EMBL" id="CP001841">
    <property type="protein sequence ID" value="AEF80276.1"/>
    <property type="molecule type" value="Genomic_DNA"/>
</dbReference>
<sequence length="200" mass="22352">MVDAINNLIPGMMYHIKTAFTDHDGCEHFPGSAVDEWYYMGMYLSGTMVTLYVDNSGYIENYQNISGIRFDLNSAKERVIAENFTDYIKPVLPPDLVDTSSAKKWYSTQLTVEPDIVYRNELQELDERIAVLEGIGQTQLNFLANALIQGAISAPTVLSPIFAKRASRVISPCMIVLMRPLYCAFFPSSITVCIGDTQAI</sequence>
<protein>
    <submittedName>
        <fullName evidence="1">Uncharacterized protein</fullName>
    </submittedName>
</protein>
<dbReference type="HOGENOM" id="CLU_1365708_0_0_12"/>
<accession>F5Y9M7</accession>
<gene>
    <name evidence="1" type="ordered locus">TREAZ_0804</name>
</gene>
<dbReference type="KEGG" id="taz:TREAZ_0804"/>
<keyword evidence="2" id="KW-1185">Reference proteome</keyword>
<dbReference type="AlphaFoldDB" id="F5Y9M7"/>